<proteinExistence type="predicted"/>
<evidence type="ECO:0000256" key="2">
    <source>
        <dbReference type="ARBA" id="ARBA00004574"/>
    </source>
</evidence>
<dbReference type="Proteomes" id="UP000030748">
    <property type="component" value="Unassembled WGS sequence"/>
</dbReference>
<keyword evidence="6" id="KW-0238">DNA-binding</keyword>
<organism evidence="9 10">
    <name type="scientific">Erythranthe guttata</name>
    <name type="common">Yellow monkey flower</name>
    <name type="synonym">Mimulus guttatus</name>
    <dbReference type="NCBI Taxonomy" id="4155"/>
    <lineage>
        <taxon>Eukaryota</taxon>
        <taxon>Viridiplantae</taxon>
        <taxon>Streptophyta</taxon>
        <taxon>Embryophyta</taxon>
        <taxon>Tracheophyta</taxon>
        <taxon>Spermatophyta</taxon>
        <taxon>Magnoliopsida</taxon>
        <taxon>eudicotyledons</taxon>
        <taxon>Gunneridae</taxon>
        <taxon>Pentapetalae</taxon>
        <taxon>asterids</taxon>
        <taxon>lamiids</taxon>
        <taxon>Lamiales</taxon>
        <taxon>Phrymaceae</taxon>
        <taxon>Erythranthe</taxon>
    </lineage>
</organism>
<evidence type="ECO:0000256" key="3">
    <source>
        <dbReference type="ARBA" id="ARBA00017411"/>
    </source>
</evidence>
<dbReference type="InterPro" id="IPR040260">
    <property type="entry name" value="RFA2-like"/>
</dbReference>
<dbReference type="PANTHER" id="PTHR13989">
    <property type="entry name" value="REPLICATION PROTEIN A-RELATED"/>
    <property type="match status" value="1"/>
</dbReference>
<accession>A0A022Q1I9</accession>
<keyword evidence="10" id="KW-1185">Reference proteome</keyword>
<evidence type="ECO:0000256" key="8">
    <source>
        <dbReference type="ARBA" id="ARBA00030039"/>
    </source>
</evidence>
<sequence length="143" mass="15912">MEVALYNIDVKILSLQFPLCFPSPKDPSSFSCKGTFLSRAEIVGFLVTHDVKHRRSLRFTIDDRTRCIPPVSCSTSSPLLTSPCATHQVFDRLPQWRKTCFSDSVGCQGAGRITVFRGIIQNIVSDVVSGTDPDAQVLHWLDL</sequence>
<dbReference type="InterPro" id="IPR012340">
    <property type="entry name" value="NA-bd_OB-fold"/>
</dbReference>
<dbReference type="GO" id="GO:0000781">
    <property type="term" value="C:chromosome, telomeric region"/>
    <property type="evidence" value="ECO:0007669"/>
    <property type="project" value="UniProtKB-SubCell"/>
</dbReference>
<dbReference type="EMBL" id="KI632253">
    <property type="protein sequence ID" value="EYU20958.1"/>
    <property type="molecule type" value="Genomic_DNA"/>
</dbReference>
<dbReference type="AlphaFoldDB" id="A0A022Q1I9"/>
<evidence type="ECO:0000256" key="5">
    <source>
        <dbReference type="ARBA" id="ARBA00022895"/>
    </source>
</evidence>
<dbReference type="Gene3D" id="2.40.50.140">
    <property type="entry name" value="Nucleic acid-binding proteins"/>
    <property type="match status" value="1"/>
</dbReference>
<keyword evidence="7" id="KW-0539">Nucleus</keyword>
<protein>
    <recommendedName>
        <fullName evidence="3">CST complex subunit STN1</fullName>
    </recommendedName>
    <alternativeName>
        <fullName evidence="8">Suppressor of cdc thirteen homolog</fullName>
    </alternativeName>
</protein>
<comment type="subcellular location">
    <subcellularLocation>
        <location evidence="2">Chromosome</location>
        <location evidence="2">Telomere</location>
    </subcellularLocation>
    <subcellularLocation>
        <location evidence="1">Nucleus</location>
    </subcellularLocation>
</comment>
<evidence type="ECO:0000313" key="10">
    <source>
        <dbReference type="Proteomes" id="UP000030748"/>
    </source>
</evidence>
<evidence type="ECO:0000256" key="4">
    <source>
        <dbReference type="ARBA" id="ARBA00022454"/>
    </source>
</evidence>
<evidence type="ECO:0000256" key="7">
    <source>
        <dbReference type="ARBA" id="ARBA00023242"/>
    </source>
</evidence>
<dbReference type="STRING" id="4155.A0A022Q1I9"/>
<keyword evidence="4" id="KW-0158">Chromosome</keyword>
<gene>
    <name evidence="9" type="ORF">MIMGU_mgv1a021508mg</name>
</gene>
<dbReference type="GO" id="GO:0042162">
    <property type="term" value="F:telomeric DNA binding"/>
    <property type="evidence" value="ECO:0000318"/>
    <property type="project" value="GO_Central"/>
</dbReference>
<evidence type="ECO:0000256" key="1">
    <source>
        <dbReference type="ARBA" id="ARBA00004123"/>
    </source>
</evidence>
<keyword evidence="5" id="KW-0779">Telomere</keyword>
<evidence type="ECO:0000256" key="6">
    <source>
        <dbReference type="ARBA" id="ARBA00023125"/>
    </source>
</evidence>
<reference evidence="9 10" key="1">
    <citation type="journal article" date="2013" name="Proc. Natl. Acad. Sci. U.S.A.">
        <title>Fine-scale variation in meiotic recombination in Mimulus inferred from population shotgun sequencing.</title>
        <authorList>
            <person name="Hellsten U."/>
            <person name="Wright K.M."/>
            <person name="Jenkins J."/>
            <person name="Shu S."/>
            <person name="Yuan Y."/>
            <person name="Wessler S.R."/>
            <person name="Schmutz J."/>
            <person name="Willis J.H."/>
            <person name="Rokhsar D.S."/>
        </authorList>
    </citation>
    <scope>NUCLEOTIDE SEQUENCE [LARGE SCALE GENOMIC DNA]</scope>
    <source>
        <strain evidence="10">cv. DUN x IM62</strain>
    </source>
</reference>
<name>A0A022Q1I9_ERYGU</name>
<evidence type="ECO:0000313" key="9">
    <source>
        <dbReference type="EMBL" id="EYU20958.1"/>
    </source>
</evidence>
<dbReference type="GO" id="GO:0005634">
    <property type="term" value="C:nucleus"/>
    <property type="evidence" value="ECO:0007669"/>
    <property type="project" value="UniProtKB-SubCell"/>
</dbReference>
<dbReference type="PANTHER" id="PTHR13989:SF33">
    <property type="entry name" value="CST COMPLEX SUBUNIT STN1"/>
    <property type="match status" value="1"/>
</dbReference>